<keyword evidence="3" id="KW-0238">DNA-binding</keyword>
<evidence type="ECO:0000256" key="6">
    <source>
        <dbReference type="SAM" id="MobiDB-lite"/>
    </source>
</evidence>
<evidence type="ECO:0000256" key="4">
    <source>
        <dbReference type="ARBA" id="ARBA00023163"/>
    </source>
</evidence>
<dbReference type="PANTHER" id="PTHR31920:SF135">
    <property type="entry name" value="B3 DOMAIN-CONTAINING PROTEIN OS03G0621600-RELATED"/>
    <property type="match status" value="1"/>
</dbReference>
<dbReference type="PANTHER" id="PTHR31920">
    <property type="entry name" value="B3 DOMAIN-CONTAINING"/>
    <property type="match status" value="1"/>
</dbReference>
<feature type="compositionally biased region" description="Basic and acidic residues" evidence="6">
    <location>
        <begin position="612"/>
        <end position="626"/>
    </location>
</feature>
<feature type="region of interest" description="Disordered" evidence="6">
    <location>
        <begin position="120"/>
        <end position="202"/>
    </location>
</feature>
<organism evidence="8 9">
    <name type="scientific">Acer saccharum</name>
    <name type="common">Sugar maple</name>
    <dbReference type="NCBI Taxonomy" id="4024"/>
    <lineage>
        <taxon>Eukaryota</taxon>
        <taxon>Viridiplantae</taxon>
        <taxon>Streptophyta</taxon>
        <taxon>Embryophyta</taxon>
        <taxon>Tracheophyta</taxon>
        <taxon>Spermatophyta</taxon>
        <taxon>Magnoliopsida</taxon>
        <taxon>eudicotyledons</taxon>
        <taxon>Gunneridae</taxon>
        <taxon>Pentapetalae</taxon>
        <taxon>rosids</taxon>
        <taxon>malvids</taxon>
        <taxon>Sapindales</taxon>
        <taxon>Sapindaceae</taxon>
        <taxon>Hippocastanoideae</taxon>
        <taxon>Acereae</taxon>
        <taxon>Acer</taxon>
    </lineage>
</organism>
<keyword evidence="9" id="KW-1185">Reference proteome</keyword>
<feature type="region of interest" description="Disordered" evidence="6">
    <location>
        <begin position="219"/>
        <end position="242"/>
    </location>
</feature>
<evidence type="ECO:0000313" key="8">
    <source>
        <dbReference type="EMBL" id="KAK0600299.1"/>
    </source>
</evidence>
<evidence type="ECO:0000256" key="3">
    <source>
        <dbReference type="ARBA" id="ARBA00023125"/>
    </source>
</evidence>
<reference evidence="8" key="1">
    <citation type="journal article" date="2022" name="Plant J.">
        <title>Strategies of tolerance reflected in two North American maple genomes.</title>
        <authorList>
            <person name="McEvoy S.L."/>
            <person name="Sezen U.U."/>
            <person name="Trouern-Trend A."/>
            <person name="McMahon S.M."/>
            <person name="Schaberg P.G."/>
            <person name="Yang J."/>
            <person name="Wegrzyn J.L."/>
            <person name="Swenson N.G."/>
        </authorList>
    </citation>
    <scope>NUCLEOTIDE SEQUENCE</scope>
    <source>
        <strain evidence="8">NS2018</strain>
    </source>
</reference>
<feature type="compositionally biased region" description="Acidic residues" evidence="6">
    <location>
        <begin position="153"/>
        <end position="172"/>
    </location>
</feature>
<dbReference type="Proteomes" id="UP001168877">
    <property type="component" value="Unassembled WGS sequence"/>
</dbReference>
<dbReference type="Pfam" id="PF02362">
    <property type="entry name" value="B3"/>
    <property type="match status" value="2"/>
</dbReference>
<dbReference type="PROSITE" id="PS50863">
    <property type="entry name" value="B3"/>
    <property type="match status" value="2"/>
</dbReference>
<dbReference type="SMART" id="SM01019">
    <property type="entry name" value="B3"/>
    <property type="match status" value="2"/>
</dbReference>
<feature type="compositionally biased region" description="Acidic residues" evidence="6">
    <location>
        <begin position="627"/>
        <end position="637"/>
    </location>
</feature>
<feature type="compositionally biased region" description="Basic and acidic residues" evidence="6">
    <location>
        <begin position="587"/>
        <end position="605"/>
    </location>
</feature>
<name>A0AA39T2Z5_ACESA</name>
<sequence length="759" mass="86461">MSAMRLEHISNNPVDVLNNSSSVADVLIPDSFVSLCNRLIPKNALLSNHVGSLWHVIVDCIDGKVFFLNGWKKFVRDNSIESGDLLIFRFNGQCGFGVKVFGQDACEKIENKANGTSYMNKVKLEDDEEEKQKEEAKENDNEDEDCDDHAGDDNMDSDYEDYIGEQEEDSTKEEESIKNSRAGKQHSVGNIGGSKKKDAGKVEGGCSKRIDVIIIEAEEEESTTRKSRARKQSGGNNGGSKKMAAVMVEAGFERTNPINIEEEEEESITRKNRSRKQSCGNNGVSEKLPVHMIRRCYKRTNDVPLEVVQKLVQPQNPFFIANLKTKTQRNVLFLPAKVLKLYQLKFPNQIFLRNKHGMQWPTNVYKWKDGRILICGWNDFCKVNQLIPNAFVALCNRLMPKNAVLSNHMGSLWHVIVDYIDGRVYFRNGWKKFVKDNSIESGDKLIFRYNGQCGFSVKVFGQDACEKIVSKANGTSYMNKVKLEDDEEEKQKEEETKANDNDNEDCDDYDSNDNDDSDYFDYIGEQEEEDSYMNKVKLGKDVEKEKDEETKENDNDNEDCDDHDCDDSDYEDFIGEQEEEDSYMNKVKLEKGEVEKEKDEETKENDTEDKDCDDHGSNDRDYKDYIGEQEEEEDSTKEEEALKNSRVGKQGVGNIGESKKMAAVKVEPGFKRTNPINVEEEEEESTTGKSGARKQSCGNNGVFEQMPVHKIGRGYKRTNDVSLEEVYVPKIILHKNPHFIAKLKVGSNWNLLGEPCEYG</sequence>
<feature type="domain" description="TF-B3" evidence="7">
    <location>
        <begin position="387"/>
        <end position="463"/>
    </location>
</feature>
<protein>
    <recommendedName>
        <fullName evidence="7">TF-B3 domain-containing protein</fullName>
    </recommendedName>
</protein>
<proteinExistence type="predicted"/>
<feature type="region of interest" description="Disordered" evidence="6">
    <location>
        <begin position="481"/>
        <end position="700"/>
    </location>
</feature>
<feature type="compositionally biased region" description="Basic and acidic residues" evidence="6">
    <location>
        <begin position="538"/>
        <end position="554"/>
    </location>
</feature>
<feature type="compositionally biased region" description="Acidic residues" evidence="6">
    <location>
        <begin position="501"/>
        <end position="531"/>
    </location>
</feature>
<comment type="caution">
    <text evidence="8">The sequence shown here is derived from an EMBL/GenBank/DDBJ whole genome shotgun (WGS) entry which is preliminary data.</text>
</comment>
<reference evidence="8" key="2">
    <citation type="submission" date="2023-06" db="EMBL/GenBank/DDBJ databases">
        <authorList>
            <person name="Swenson N.G."/>
            <person name="Wegrzyn J.L."/>
            <person name="Mcevoy S.L."/>
        </authorList>
    </citation>
    <scope>NUCLEOTIDE SEQUENCE</scope>
    <source>
        <strain evidence="8">NS2018</strain>
        <tissue evidence="8">Leaf</tissue>
    </source>
</reference>
<feature type="compositionally biased region" description="Basic and acidic residues" evidence="6">
    <location>
        <begin position="489"/>
        <end position="500"/>
    </location>
</feature>
<evidence type="ECO:0000259" key="7">
    <source>
        <dbReference type="PROSITE" id="PS50863"/>
    </source>
</evidence>
<dbReference type="GO" id="GO:0003677">
    <property type="term" value="F:DNA binding"/>
    <property type="evidence" value="ECO:0007669"/>
    <property type="project" value="UniProtKB-KW"/>
</dbReference>
<dbReference type="InterPro" id="IPR050655">
    <property type="entry name" value="Plant_B3_domain"/>
</dbReference>
<keyword evidence="2" id="KW-0805">Transcription regulation</keyword>
<feature type="compositionally biased region" description="Acidic residues" evidence="6">
    <location>
        <begin position="555"/>
        <end position="582"/>
    </location>
</feature>
<accession>A0AA39T2Z5</accession>
<keyword evidence="5" id="KW-0539">Nucleus</keyword>
<gene>
    <name evidence="8" type="ORF">LWI29_013522</name>
</gene>
<evidence type="ECO:0000256" key="2">
    <source>
        <dbReference type="ARBA" id="ARBA00023015"/>
    </source>
</evidence>
<dbReference type="Gene3D" id="2.40.330.10">
    <property type="entry name" value="DNA-binding pseudobarrel domain"/>
    <property type="match status" value="3"/>
</dbReference>
<feature type="domain" description="TF-B3" evidence="7">
    <location>
        <begin position="11"/>
        <end position="104"/>
    </location>
</feature>
<keyword evidence="4" id="KW-0804">Transcription</keyword>
<evidence type="ECO:0000256" key="1">
    <source>
        <dbReference type="ARBA" id="ARBA00004123"/>
    </source>
</evidence>
<dbReference type="InterPro" id="IPR003340">
    <property type="entry name" value="B3_DNA-bd"/>
</dbReference>
<dbReference type="EMBL" id="JAUESC010000003">
    <property type="protein sequence ID" value="KAK0600299.1"/>
    <property type="molecule type" value="Genomic_DNA"/>
</dbReference>
<dbReference type="GO" id="GO:0005634">
    <property type="term" value="C:nucleus"/>
    <property type="evidence" value="ECO:0007669"/>
    <property type="project" value="UniProtKB-SubCell"/>
</dbReference>
<dbReference type="SUPFAM" id="SSF101936">
    <property type="entry name" value="DNA-binding pseudobarrel domain"/>
    <property type="match status" value="3"/>
</dbReference>
<evidence type="ECO:0000313" key="9">
    <source>
        <dbReference type="Proteomes" id="UP001168877"/>
    </source>
</evidence>
<dbReference type="CDD" id="cd10017">
    <property type="entry name" value="B3_DNA"/>
    <property type="match status" value="2"/>
</dbReference>
<feature type="region of interest" description="Disordered" evidence="6">
    <location>
        <begin position="259"/>
        <end position="283"/>
    </location>
</feature>
<comment type="subcellular location">
    <subcellularLocation>
        <location evidence="1">Nucleus</location>
    </subcellularLocation>
</comment>
<feature type="compositionally biased region" description="Basic and acidic residues" evidence="6">
    <location>
        <begin position="130"/>
        <end position="139"/>
    </location>
</feature>
<dbReference type="InterPro" id="IPR015300">
    <property type="entry name" value="DNA-bd_pseudobarrel_sf"/>
</dbReference>
<dbReference type="AlphaFoldDB" id="A0AA39T2Z5"/>
<evidence type="ECO:0000256" key="5">
    <source>
        <dbReference type="ARBA" id="ARBA00023242"/>
    </source>
</evidence>